<dbReference type="GO" id="GO:0043683">
    <property type="term" value="P:type IV pilus assembly"/>
    <property type="evidence" value="ECO:0007669"/>
    <property type="project" value="InterPro"/>
</dbReference>
<evidence type="ECO:0000256" key="1">
    <source>
        <dbReference type="SAM" id="Phobius"/>
    </source>
</evidence>
<keyword evidence="1" id="KW-1133">Transmembrane helix</keyword>
<dbReference type="InterPro" id="IPR014717">
    <property type="entry name" value="Transl_elong_EF1B/ribsomal_bS6"/>
</dbReference>
<keyword evidence="1" id="KW-0812">Transmembrane</keyword>
<dbReference type="InterPro" id="IPR007445">
    <property type="entry name" value="PilO"/>
</dbReference>
<sequence>MPFNYRTELHRYRRYYQSIENITKRPNTHFYTTTIFSFLAVSLFGWYAIRPTVQTILSLRRQIEDNTLVSKQMEEKITKLIEAQATFQTVTDLVPLIKEALPDTPEALSAMAQIRNLAAVTGASVSAISASSTPILDAQTGQSLESPDEAKKLNKPTTGIQTKKVIAVPMTVSLTGPFVTIRSFLDGIVDMRRILTIQSINITADSEPQNGVDGGVPLKLVLQLNVHYLAP</sequence>
<feature type="transmembrane region" description="Helical" evidence="1">
    <location>
        <begin position="30"/>
        <end position="49"/>
    </location>
</feature>
<proteinExistence type="predicted"/>
<reference evidence="2 3" key="1">
    <citation type="journal article" date="2016" name="Nat. Commun.">
        <title>Thousands of microbial genomes shed light on interconnected biogeochemical processes in an aquifer system.</title>
        <authorList>
            <person name="Anantharaman K."/>
            <person name="Brown C.T."/>
            <person name="Hug L.A."/>
            <person name="Sharon I."/>
            <person name="Castelle C.J."/>
            <person name="Probst A.J."/>
            <person name="Thomas B.C."/>
            <person name="Singh A."/>
            <person name="Wilkins M.J."/>
            <person name="Karaoz U."/>
            <person name="Brodie E.L."/>
            <person name="Williams K.H."/>
            <person name="Hubbard S.S."/>
            <person name="Banfield J.F."/>
        </authorList>
    </citation>
    <scope>NUCLEOTIDE SEQUENCE [LARGE SCALE GENOMIC DNA]</scope>
</reference>
<evidence type="ECO:0000313" key="2">
    <source>
        <dbReference type="EMBL" id="OGG29156.1"/>
    </source>
</evidence>
<gene>
    <name evidence="2" type="ORF">A2973_01555</name>
</gene>
<dbReference type="AlphaFoldDB" id="A0A1F6AWU4"/>
<dbReference type="Proteomes" id="UP000176409">
    <property type="component" value="Unassembled WGS sequence"/>
</dbReference>
<evidence type="ECO:0000313" key="3">
    <source>
        <dbReference type="Proteomes" id="UP000176409"/>
    </source>
</evidence>
<name>A0A1F6AWU4_9BACT</name>
<dbReference type="Pfam" id="PF04350">
    <property type="entry name" value="PilO"/>
    <property type="match status" value="1"/>
</dbReference>
<comment type="caution">
    <text evidence="2">The sequence shown here is derived from an EMBL/GenBank/DDBJ whole genome shotgun (WGS) entry which is preliminary data.</text>
</comment>
<dbReference type="GO" id="GO:0043107">
    <property type="term" value="P:type IV pilus-dependent motility"/>
    <property type="evidence" value="ECO:0007669"/>
    <property type="project" value="InterPro"/>
</dbReference>
<dbReference type="EMBL" id="MFJZ01000057">
    <property type="protein sequence ID" value="OGG29156.1"/>
    <property type="molecule type" value="Genomic_DNA"/>
</dbReference>
<dbReference type="STRING" id="1798396.A2973_01555"/>
<keyword evidence="1" id="KW-0472">Membrane</keyword>
<organism evidence="2 3">
    <name type="scientific">Candidatus Gottesmanbacteria bacterium RIFCSPLOWO2_01_FULL_49_10</name>
    <dbReference type="NCBI Taxonomy" id="1798396"/>
    <lineage>
        <taxon>Bacteria</taxon>
        <taxon>Candidatus Gottesmaniibacteriota</taxon>
    </lineage>
</organism>
<accession>A0A1F6AWU4</accession>
<evidence type="ECO:0008006" key="4">
    <source>
        <dbReference type="Google" id="ProtNLM"/>
    </source>
</evidence>
<protein>
    <recommendedName>
        <fullName evidence="4">Pilus assembly protein PilO</fullName>
    </recommendedName>
</protein>
<dbReference type="Gene3D" id="3.30.70.60">
    <property type="match status" value="1"/>
</dbReference>